<sequence>MKKTILVFGLIAGFIVTAMMLYSAAMIANHQDFKGNEVLGYTTMLVAFSFIFVGIKNFRDKHNLGVISFGKAFRIGLYITLIASTMYVISWLVEFYVFIPDFAEKYAACVMDKAKSKGATPAELSEQAANMAKFTQLYKNPLFVVLVTYAEILPLGLLVSLISALFLKRKAKPQVETA</sequence>
<keyword evidence="1" id="KW-1133">Transmembrane helix</keyword>
<evidence type="ECO:0000313" key="2">
    <source>
        <dbReference type="EMBL" id="AXY72882.1"/>
    </source>
</evidence>
<dbReference type="AlphaFoldDB" id="A0A3B7MEY9"/>
<feature type="transmembrane region" description="Helical" evidence="1">
    <location>
        <begin position="75"/>
        <end position="93"/>
    </location>
</feature>
<dbReference type="OrthoDB" id="6384283at2"/>
<keyword evidence="1" id="KW-0812">Transmembrane</keyword>
<feature type="transmembrane region" description="Helical" evidence="1">
    <location>
        <begin position="142"/>
        <end position="167"/>
    </location>
</feature>
<keyword evidence="3" id="KW-1185">Reference proteome</keyword>
<dbReference type="InterPro" id="IPR025250">
    <property type="entry name" value="DUF4199"/>
</dbReference>
<dbReference type="KEGG" id="pseg:D3H65_02365"/>
<dbReference type="RefSeq" id="WP_119048720.1">
    <property type="nucleotide sequence ID" value="NZ_CP032157.1"/>
</dbReference>
<proteinExistence type="predicted"/>
<feature type="transmembrane region" description="Helical" evidence="1">
    <location>
        <begin position="38"/>
        <end position="55"/>
    </location>
</feature>
<accession>A0A3B7MEY9</accession>
<keyword evidence="1" id="KW-0472">Membrane</keyword>
<dbReference type="EMBL" id="CP032157">
    <property type="protein sequence ID" value="AXY72882.1"/>
    <property type="molecule type" value="Genomic_DNA"/>
</dbReference>
<dbReference type="Proteomes" id="UP000263900">
    <property type="component" value="Chromosome"/>
</dbReference>
<dbReference type="Pfam" id="PF13858">
    <property type="entry name" value="DUF4199"/>
    <property type="match status" value="1"/>
</dbReference>
<evidence type="ECO:0000313" key="3">
    <source>
        <dbReference type="Proteomes" id="UP000263900"/>
    </source>
</evidence>
<reference evidence="2 3" key="1">
    <citation type="submission" date="2018-09" db="EMBL/GenBank/DDBJ databases">
        <title>Genome sequencing of strain 6GH32-13.</title>
        <authorList>
            <person name="Weon H.-Y."/>
            <person name="Heo J."/>
            <person name="Kwon S.-W."/>
        </authorList>
    </citation>
    <scope>NUCLEOTIDE SEQUENCE [LARGE SCALE GENOMIC DNA]</scope>
    <source>
        <strain evidence="2 3">5GH32-13</strain>
    </source>
</reference>
<name>A0A3B7MEY9_9BACT</name>
<gene>
    <name evidence="2" type="ORF">D3H65_02365</name>
</gene>
<organism evidence="2 3">
    <name type="scientific">Paraflavitalea soli</name>
    <dbReference type="NCBI Taxonomy" id="2315862"/>
    <lineage>
        <taxon>Bacteria</taxon>
        <taxon>Pseudomonadati</taxon>
        <taxon>Bacteroidota</taxon>
        <taxon>Chitinophagia</taxon>
        <taxon>Chitinophagales</taxon>
        <taxon>Chitinophagaceae</taxon>
        <taxon>Paraflavitalea</taxon>
    </lineage>
</organism>
<evidence type="ECO:0000256" key="1">
    <source>
        <dbReference type="SAM" id="Phobius"/>
    </source>
</evidence>
<protein>
    <submittedName>
        <fullName evidence="2">DUF4199 domain-containing protein</fullName>
    </submittedName>
</protein>